<dbReference type="Pfam" id="PF03473">
    <property type="entry name" value="MOSC"/>
    <property type="match status" value="1"/>
</dbReference>
<dbReference type="PANTHER" id="PTHR36930:SF1">
    <property type="entry name" value="MOSC DOMAIN-CONTAINING PROTEIN"/>
    <property type="match status" value="1"/>
</dbReference>
<dbReference type="InterPro" id="IPR011037">
    <property type="entry name" value="Pyrv_Knase-like_insert_dom_sf"/>
</dbReference>
<dbReference type="GO" id="GO:0030170">
    <property type="term" value="F:pyridoxal phosphate binding"/>
    <property type="evidence" value="ECO:0007669"/>
    <property type="project" value="InterPro"/>
</dbReference>
<evidence type="ECO:0000259" key="1">
    <source>
        <dbReference type="PROSITE" id="PS51340"/>
    </source>
</evidence>
<dbReference type="RefSeq" id="WP_109583348.1">
    <property type="nucleotide sequence ID" value="NZ_QGGT01000002.1"/>
</dbReference>
<dbReference type="InterPro" id="IPR005303">
    <property type="entry name" value="MOCOS_middle"/>
</dbReference>
<accession>A0A316EVS8</accession>
<dbReference type="PROSITE" id="PS51340">
    <property type="entry name" value="MOSC"/>
    <property type="match status" value="1"/>
</dbReference>
<gene>
    <name evidence="2" type="ORF">C7419_102546</name>
</gene>
<dbReference type="GO" id="GO:0003824">
    <property type="term" value="F:catalytic activity"/>
    <property type="evidence" value="ECO:0007669"/>
    <property type="project" value="InterPro"/>
</dbReference>
<keyword evidence="3" id="KW-1185">Reference proteome</keyword>
<sequence>MNIQSLYRYPVKGLSPEALASVDLHAAQGFPLDRAYAVTDGSLDFDPAHPVPAPKTQFLMLAKYEKLARLKTRFDASSAQLELAEDGKVSQFDLSSDKDREALAGYLGAYLAVPLPGTPRVVNAPNFQFTDVSVRSEALMRSISLINLDTVADFGRHLNHALDPLRFRANVYFSGQPAWSEMEWVDRELTIGEVVLKVVRRTKRCAATSVDPQTGIRDLNIPVSLLQYVKHGDLGIYAEVVRGGTIRPGDTLVLKDA</sequence>
<organism evidence="2 3">
    <name type="scientific">Cupriavidus plantarum</name>
    <dbReference type="NCBI Taxonomy" id="942865"/>
    <lineage>
        <taxon>Bacteria</taxon>
        <taxon>Pseudomonadati</taxon>
        <taxon>Pseudomonadota</taxon>
        <taxon>Betaproteobacteria</taxon>
        <taxon>Burkholderiales</taxon>
        <taxon>Burkholderiaceae</taxon>
        <taxon>Cupriavidus</taxon>
    </lineage>
</organism>
<evidence type="ECO:0000313" key="3">
    <source>
        <dbReference type="Proteomes" id="UP000245754"/>
    </source>
</evidence>
<reference evidence="2 3" key="1">
    <citation type="submission" date="2018-05" db="EMBL/GenBank/DDBJ databases">
        <title>Genomic Encyclopedia of Type Strains, Phase IV (KMG-V): Genome sequencing to study the core and pangenomes of soil and plant-associated prokaryotes.</title>
        <authorList>
            <person name="Whitman W."/>
        </authorList>
    </citation>
    <scope>NUCLEOTIDE SEQUENCE [LARGE SCALE GENOMIC DNA]</scope>
    <source>
        <strain evidence="2 3">SLV-132</strain>
    </source>
</reference>
<comment type="caution">
    <text evidence="2">The sequence shown here is derived from an EMBL/GenBank/DDBJ whole genome shotgun (WGS) entry which is preliminary data.</text>
</comment>
<dbReference type="InterPro" id="IPR005302">
    <property type="entry name" value="MoCF_Sase_C"/>
</dbReference>
<dbReference type="GO" id="GO:0030151">
    <property type="term" value="F:molybdenum ion binding"/>
    <property type="evidence" value="ECO:0007669"/>
    <property type="project" value="InterPro"/>
</dbReference>
<dbReference type="Proteomes" id="UP000245754">
    <property type="component" value="Unassembled WGS sequence"/>
</dbReference>
<protein>
    <recommendedName>
        <fullName evidence="1">MOSC domain-containing protein</fullName>
    </recommendedName>
</protein>
<name>A0A316EVS8_9BURK</name>
<dbReference type="AlphaFoldDB" id="A0A316EVS8"/>
<dbReference type="InterPro" id="IPR052716">
    <property type="entry name" value="MOSC_domain"/>
</dbReference>
<dbReference type="SUPFAM" id="SSF50800">
    <property type="entry name" value="PK beta-barrel domain-like"/>
    <property type="match status" value="1"/>
</dbReference>
<dbReference type="Gene3D" id="2.40.33.20">
    <property type="entry name" value="PK beta-barrel domain-like"/>
    <property type="match status" value="1"/>
</dbReference>
<evidence type="ECO:0000313" key="2">
    <source>
        <dbReference type="EMBL" id="PWK35268.1"/>
    </source>
</evidence>
<dbReference type="Pfam" id="PF03476">
    <property type="entry name" value="MOSC_N"/>
    <property type="match status" value="1"/>
</dbReference>
<feature type="domain" description="MOSC" evidence="1">
    <location>
        <begin position="100"/>
        <end position="255"/>
    </location>
</feature>
<proteinExistence type="predicted"/>
<dbReference type="EMBL" id="QGGT01000002">
    <property type="protein sequence ID" value="PWK35268.1"/>
    <property type="molecule type" value="Genomic_DNA"/>
</dbReference>
<dbReference type="PANTHER" id="PTHR36930">
    <property type="entry name" value="METAL-SULFUR CLUSTER BIOSYNTHESIS PROTEINS YUAD-RELATED"/>
    <property type="match status" value="1"/>
</dbReference>